<sequence>MKINPKLRFQLFMQNSFFVLLFLALVALLGYASRDYYVARDITQSNRNTLTEGSLNVLKQMPAPINITVFASNDDEYRRKIHAFLARYQRSKLDMNVTYVNPAEQPKLAQEAGIKSEGELVVEYQKRSENLAPPYVEQDMTNLLVRLSRSNQRAVMYLEGHGERNMIGVKSHDLGEFGRNLEKKGFKLANPDLTKLPAVPTDGAMLVIAGPQVDVSAVEVQKIITYLEAGGNLLWLLEDDNLRGLQPVADFLGLTVYPGTVVDMSAAQQGADVKVAFNGLYGEHAITKNFMLRTLFPEARKIEARGTFENGWEVSQLVEVAGNGWLEKGSLDKINFDDKTDEAGPINIAVALERVYGKKGQRAVIVGNANFLSNTFVTNGGNMDFGINMVNWLAGDDNFITIQPRPLKDVNVAIPPGSLAAPVIFLGFRYALPILLLVAGVWLWWRRRKA</sequence>
<feature type="domain" description="ABC-type uncharacterised transport system" evidence="2">
    <location>
        <begin position="153"/>
        <end position="376"/>
    </location>
</feature>
<proteinExistence type="predicted"/>
<accession>A0A3N0V6Q2</accession>
<organism evidence="4 5">
    <name type="scientific">Pseudomethylobacillus aquaticus</name>
    <dbReference type="NCBI Taxonomy" id="2676064"/>
    <lineage>
        <taxon>Bacteria</taxon>
        <taxon>Pseudomonadati</taxon>
        <taxon>Pseudomonadota</taxon>
        <taxon>Betaproteobacteria</taxon>
        <taxon>Nitrosomonadales</taxon>
        <taxon>Methylophilaceae</taxon>
        <taxon>Pseudomethylobacillus</taxon>
    </lineage>
</organism>
<gene>
    <name evidence="4" type="ORF">ED236_03075</name>
</gene>
<evidence type="ECO:0000256" key="1">
    <source>
        <dbReference type="SAM" id="Phobius"/>
    </source>
</evidence>
<keyword evidence="1" id="KW-0812">Transmembrane</keyword>
<evidence type="ECO:0000313" key="4">
    <source>
        <dbReference type="EMBL" id="ROH88449.1"/>
    </source>
</evidence>
<evidence type="ECO:0000259" key="2">
    <source>
        <dbReference type="Pfam" id="PF09822"/>
    </source>
</evidence>
<dbReference type="Pfam" id="PF23357">
    <property type="entry name" value="DUF7088"/>
    <property type="match status" value="1"/>
</dbReference>
<evidence type="ECO:0000313" key="5">
    <source>
        <dbReference type="Proteomes" id="UP000275137"/>
    </source>
</evidence>
<dbReference type="InterPro" id="IPR055396">
    <property type="entry name" value="DUF7088"/>
</dbReference>
<protein>
    <submittedName>
        <fullName evidence="4">ABC transporter</fullName>
    </submittedName>
</protein>
<reference evidence="4 5" key="1">
    <citation type="submission" date="2018-10" db="EMBL/GenBank/DDBJ databases">
        <authorList>
            <person name="Chen W.-M."/>
        </authorList>
    </citation>
    <scope>NUCLEOTIDE SEQUENCE [LARGE SCALE GENOMIC DNA]</scope>
    <source>
        <strain evidence="4 5">H-5</strain>
    </source>
</reference>
<feature type="domain" description="DUF7088" evidence="3">
    <location>
        <begin position="45"/>
        <end position="128"/>
    </location>
</feature>
<dbReference type="EMBL" id="RJVP01000001">
    <property type="protein sequence ID" value="ROH88449.1"/>
    <property type="molecule type" value="Genomic_DNA"/>
</dbReference>
<dbReference type="RefSeq" id="WP_123236440.1">
    <property type="nucleotide sequence ID" value="NZ_RJVP01000001.1"/>
</dbReference>
<evidence type="ECO:0000259" key="3">
    <source>
        <dbReference type="Pfam" id="PF23357"/>
    </source>
</evidence>
<feature type="transmembrane region" description="Helical" evidence="1">
    <location>
        <begin position="419"/>
        <end position="445"/>
    </location>
</feature>
<dbReference type="Proteomes" id="UP000275137">
    <property type="component" value="Unassembled WGS sequence"/>
</dbReference>
<keyword evidence="5" id="KW-1185">Reference proteome</keyword>
<name>A0A3N0V6Q2_9PROT</name>
<keyword evidence="1" id="KW-1133">Transmembrane helix</keyword>
<dbReference type="InterPro" id="IPR019196">
    <property type="entry name" value="ABC_transp_unknown"/>
</dbReference>
<dbReference type="AlphaFoldDB" id="A0A3N0V6Q2"/>
<comment type="caution">
    <text evidence="4">The sequence shown here is derived from an EMBL/GenBank/DDBJ whole genome shotgun (WGS) entry which is preliminary data.</text>
</comment>
<dbReference type="Pfam" id="PF09822">
    <property type="entry name" value="ABC_transp_aux"/>
    <property type="match status" value="1"/>
</dbReference>
<keyword evidence="1" id="KW-0472">Membrane</keyword>
<dbReference type="SUPFAM" id="SSF52317">
    <property type="entry name" value="Class I glutamine amidotransferase-like"/>
    <property type="match status" value="1"/>
</dbReference>
<dbReference type="InterPro" id="IPR029062">
    <property type="entry name" value="Class_I_gatase-like"/>
</dbReference>